<keyword evidence="8" id="KW-1185">Reference proteome</keyword>
<dbReference type="Proteomes" id="UP000540412">
    <property type="component" value="Unassembled WGS sequence"/>
</dbReference>
<dbReference type="InterPro" id="IPR050306">
    <property type="entry name" value="PfkB_Carbo_kinase"/>
</dbReference>
<evidence type="ECO:0000256" key="5">
    <source>
        <dbReference type="ARBA" id="ARBA00022840"/>
    </source>
</evidence>
<evidence type="ECO:0000256" key="3">
    <source>
        <dbReference type="ARBA" id="ARBA00022741"/>
    </source>
</evidence>
<comment type="similarity">
    <text evidence="1">Belongs to the carbohydrate kinase PfkB family.</text>
</comment>
<dbReference type="PANTHER" id="PTHR43085">
    <property type="entry name" value="HEXOKINASE FAMILY MEMBER"/>
    <property type="match status" value="1"/>
</dbReference>
<dbReference type="InterPro" id="IPR029056">
    <property type="entry name" value="Ribokinase-like"/>
</dbReference>
<dbReference type="RefSeq" id="WP_040745946.1">
    <property type="nucleotide sequence ID" value="NZ_JACHIT010000001.1"/>
</dbReference>
<feature type="domain" description="Carbohydrate kinase PfkB" evidence="6">
    <location>
        <begin position="8"/>
        <end position="297"/>
    </location>
</feature>
<dbReference type="AlphaFoldDB" id="A0A7W9PB88"/>
<evidence type="ECO:0000313" key="7">
    <source>
        <dbReference type="EMBL" id="MBB5912775.1"/>
    </source>
</evidence>
<dbReference type="CDD" id="cd01167">
    <property type="entry name" value="bac_FRK"/>
    <property type="match status" value="1"/>
</dbReference>
<dbReference type="InterPro" id="IPR002173">
    <property type="entry name" value="Carboh/pur_kinase_PfkB_CS"/>
</dbReference>
<dbReference type="EC" id="2.7.1.4" evidence="7"/>
<protein>
    <submittedName>
        <fullName evidence="7">Fructokinase</fullName>
        <ecNumber evidence="7">2.7.1.4</ecNumber>
    </submittedName>
</protein>
<dbReference type="GO" id="GO:0008865">
    <property type="term" value="F:fructokinase activity"/>
    <property type="evidence" value="ECO:0007669"/>
    <property type="project" value="UniProtKB-EC"/>
</dbReference>
<evidence type="ECO:0000256" key="4">
    <source>
        <dbReference type="ARBA" id="ARBA00022777"/>
    </source>
</evidence>
<evidence type="ECO:0000259" key="6">
    <source>
        <dbReference type="Pfam" id="PF00294"/>
    </source>
</evidence>
<dbReference type="InterPro" id="IPR011611">
    <property type="entry name" value="PfkB_dom"/>
</dbReference>
<dbReference type="PROSITE" id="PS00583">
    <property type="entry name" value="PFKB_KINASES_1"/>
    <property type="match status" value="1"/>
</dbReference>
<evidence type="ECO:0000256" key="2">
    <source>
        <dbReference type="ARBA" id="ARBA00022679"/>
    </source>
</evidence>
<reference evidence="7 8" key="1">
    <citation type="submission" date="2020-08" db="EMBL/GenBank/DDBJ databases">
        <title>Sequencing the genomes of 1000 actinobacteria strains.</title>
        <authorList>
            <person name="Klenk H.-P."/>
        </authorList>
    </citation>
    <scope>NUCLEOTIDE SEQUENCE [LARGE SCALE GENOMIC DNA]</scope>
    <source>
        <strain evidence="7 8">DSM 43582</strain>
    </source>
</reference>
<sequence>MTESVALVIGEALIDIVIRDGRVTGEHVGGSPLNVAVGLGRLGRAVSFLTSIGADDYGRRIVSHLEASGVGLAEGSVSLAKTATARATLDENGSATYRFDIEWRPRPGVVAAPLVVHTGSIAAVLEPGCDEVVAVIDRHAPESTVTFDPNLRPQLIEDPEVARARIESLVSRADVVKASDEDLRFLYPGTAPEDIAAQWLSSGPSIVSVTLGGQGSFAVCRAGTVRIPARPATVVDTVGAGDAFMSGLIDALWDHGLLGSDNRKSLRDIEVGALRSSLESAALSSALTVSRPGADLPYRATRDAHSTVE</sequence>
<keyword evidence="2 7" id="KW-0808">Transferase</keyword>
<evidence type="ECO:0000256" key="1">
    <source>
        <dbReference type="ARBA" id="ARBA00010688"/>
    </source>
</evidence>
<dbReference type="EMBL" id="JACHIT010000001">
    <property type="protein sequence ID" value="MBB5912775.1"/>
    <property type="molecule type" value="Genomic_DNA"/>
</dbReference>
<keyword evidence="3" id="KW-0547">Nucleotide-binding</keyword>
<keyword evidence="4 7" id="KW-0418">Kinase</keyword>
<dbReference type="Gene3D" id="3.40.1190.20">
    <property type="match status" value="1"/>
</dbReference>
<dbReference type="PANTHER" id="PTHR43085:SF1">
    <property type="entry name" value="PSEUDOURIDINE KINASE-RELATED"/>
    <property type="match status" value="1"/>
</dbReference>
<name>A0A7W9PB88_9NOCA</name>
<dbReference type="PROSITE" id="PS00584">
    <property type="entry name" value="PFKB_KINASES_2"/>
    <property type="match status" value="1"/>
</dbReference>
<organism evidence="7 8">
    <name type="scientific">Nocardia transvalensis</name>
    <dbReference type="NCBI Taxonomy" id="37333"/>
    <lineage>
        <taxon>Bacteria</taxon>
        <taxon>Bacillati</taxon>
        <taxon>Actinomycetota</taxon>
        <taxon>Actinomycetes</taxon>
        <taxon>Mycobacteriales</taxon>
        <taxon>Nocardiaceae</taxon>
        <taxon>Nocardia</taxon>
    </lineage>
</organism>
<comment type="caution">
    <text evidence="7">The sequence shown here is derived from an EMBL/GenBank/DDBJ whole genome shotgun (WGS) entry which is preliminary data.</text>
</comment>
<keyword evidence="5" id="KW-0067">ATP-binding</keyword>
<dbReference type="Pfam" id="PF00294">
    <property type="entry name" value="PfkB"/>
    <property type="match status" value="1"/>
</dbReference>
<evidence type="ECO:0000313" key="8">
    <source>
        <dbReference type="Proteomes" id="UP000540412"/>
    </source>
</evidence>
<accession>A0A7W9PB88</accession>
<dbReference type="SUPFAM" id="SSF53613">
    <property type="entry name" value="Ribokinase-like"/>
    <property type="match status" value="1"/>
</dbReference>
<dbReference type="GO" id="GO:0005524">
    <property type="term" value="F:ATP binding"/>
    <property type="evidence" value="ECO:0007669"/>
    <property type="project" value="UniProtKB-KW"/>
</dbReference>
<gene>
    <name evidence="7" type="ORF">BJY24_001642</name>
</gene>
<proteinExistence type="inferred from homology"/>